<feature type="chain" id="PRO_5008127824" evidence="1">
    <location>
        <begin position="22"/>
        <end position="283"/>
    </location>
</feature>
<keyword evidence="1" id="KW-0732">Signal</keyword>
<sequence length="283" mass="33449">MLKELLVVICIWMYLFDFTKGVLEPVIKECNLTPAIEKLIQQHSHRYLPNASPEACIVTTNVSTLSESHPFCFIIDHPKIVQFFDDEGIVNYAIVQMPFSDFHSVDRFYVYTQNRFSKEKIVVRLSDIRNMHRLYPNKLANLYGHHIRIGVKQDDFPYVSISKNPDEIDGFLSQMFRDLGERILNLSFTIFHQNTEQYDADVYYDIIFQREHFQHITYTSRVLALMSLRTFYKRPKTIAEFMQSDIMMVIHKQDLLQYPLDDFLPKMLSLEEFDELRGRTGPP</sequence>
<dbReference type="EnsemblMetazoa" id="ACUA008945-RA">
    <property type="protein sequence ID" value="ACUA008945-PA"/>
    <property type="gene ID" value="ACUA008945"/>
</dbReference>
<reference evidence="2" key="2">
    <citation type="submission" date="2020-05" db="UniProtKB">
        <authorList>
            <consortium name="EnsemblMetazoa"/>
        </authorList>
    </citation>
    <scope>IDENTIFICATION</scope>
    <source>
        <strain evidence="2">A-37</strain>
    </source>
</reference>
<accession>A0A182M428</accession>
<evidence type="ECO:0000313" key="2">
    <source>
        <dbReference type="EnsemblMetazoa" id="ACUA008945-PA"/>
    </source>
</evidence>
<dbReference type="VEuPathDB" id="VectorBase:ACUA008945"/>
<dbReference type="AlphaFoldDB" id="A0A182M428"/>
<proteinExistence type="predicted"/>
<keyword evidence="3" id="KW-1185">Reference proteome</keyword>
<name>A0A182M428_9DIPT</name>
<dbReference type="Proteomes" id="UP000075883">
    <property type="component" value="Unassembled WGS sequence"/>
</dbReference>
<evidence type="ECO:0000313" key="3">
    <source>
        <dbReference type="Proteomes" id="UP000075883"/>
    </source>
</evidence>
<organism evidence="2 3">
    <name type="scientific">Anopheles culicifacies</name>
    <dbReference type="NCBI Taxonomy" id="139723"/>
    <lineage>
        <taxon>Eukaryota</taxon>
        <taxon>Metazoa</taxon>
        <taxon>Ecdysozoa</taxon>
        <taxon>Arthropoda</taxon>
        <taxon>Hexapoda</taxon>
        <taxon>Insecta</taxon>
        <taxon>Pterygota</taxon>
        <taxon>Neoptera</taxon>
        <taxon>Endopterygota</taxon>
        <taxon>Diptera</taxon>
        <taxon>Nematocera</taxon>
        <taxon>Culicoidea</taxon>
        <taxon>Culicidae</taxon>
        <taxon>Anophelinae</taxon>
        <taxon>Anopheles</taxon>
        <taxon>culicifacies species complex</taxon>
    </lineage>
</organism>
<feature type="signal peptide" evidence="1">
    <location>
        <begin position="1"/>
        <end position="21"/>
    </location>
</feature>
<dbReference type="EMBL" id="AXCM01016737">
    <property type="status" value="NOT_ANNOTATED_CDS"/>
    <property type="molecule type" value="Genomic_DNA"/>
</dbReference>
<reference evidence="3" key="1">
    <citation type="submission" date="2013-09" db="EMBL/GenBank/DDBJ databases">
        <title>The Genome Sequence of Anopheles culicifacies species A.</title>
        <authorList>
            <consortium name="The Broad Institute Genomics Platform"/>
            <person name="Neafsey D.E."/>
            <person name="Besansky N."/>
            <person name="Howell P."/>
            <person name="Walton C."/>
            <person name="Young S.K."/>
            <person name="Zeng Q."/>
            <person name="Gargeya S."/>
            <person name="Fitzgerald M."/>
            <person name="Haas B."/>
            <person name="Abouelleil A."/>
            <person name="Allen A.W."/>
            <person name="Alvarado L."/>
            <person name="Arachchi H.M."/>
            <person name="Berlin A.M."/>
            <person name="Chapman S.B."/>
            <person name="Gainer-Dewar J."/>
            <person name="Goldberg J."/>
            <person name="Griggs A."/>
            <person name="Gujja S."/>
            <person name="Hansen M."/>
            <person name="Howarth C."/>
            <person name="Imamovic A."/>
            <person name="Ireland A."/>
            <person name="Larimer J."/>
            <person name="McCowan C."/>
            <person name="Murphy C."/>
            <person name="Pearson M."/>
            <person name="Poon T.W."/>
            <person name="Priest M."/>
            <person name="Roberts A."/>
            <person name="Saif S."/>
            <person name="Shea T."/>
            <person name="Sisk P."/>
            <person name="Sykes S."/>
            <person name="Wortman J."/>
            <person name="Nusbaum C."/>
            <person name="Birren B."/>
        </authorList>
    </citation>
    <scope>NUCLEOTIDE SEQUENCE [LARGE SCALE GENOMIC DNA]</scope>
    <source>
        <strain evidence="3">A-37</strain>
    </source>
</reference>
<protein>
    <submittedName>
        <fullName evidence="2">Uncharacterized protein</fullName>
    </submittedName>
</protein>
<evidence type="ECO:0000256" key="1">
    <source>
        <dbReference type="SAM" id="SignalP"/>
    </source>
</evidence>